<proteinExistence type="predicted"/>
<organism evidence="1 2">
    <name type="scientific">Streptomyces albidoflavus</name>
    <dbReference type="NCBI Taxonomy" id="1886"/>
    <lineage>
        <taxon>Bacteria</taxon>
        <taxon>Bacillati</taxon>
        <taxon>Actinomycetota</taxon>
        <taxon>Actinomycetes</taxon>
        <taxon>Kitasatosporales</taxon>
        <taxon>Streptomycetaceae</taxon>
        <taxon>Streptomyces</taxon>
        <taxon>Streptomyces albidoflavus group</taxon>
    </lineage>
</organism>
<evidence type="ECO:0000313" key="1">
    <source>
        <dbReference type="EMBL" id="GHI47278.1"/>
    </source>
</evidence>
<dbReference type="EMBL" id="BNDZ01000005">
    <property type="protein sequence ID" value="GHI47278.1"/>
    <property type="molecule type" value="Genomic_DNA"/>
</dbReference>
<gene>
    <name evidence="1" type="ORF">ScoT_34520</name>
</gene>
<accession>A0AA37C0W1</accession>
<sequence length="154" mass="17913">MKTRPTFSLFATYWKDCPGFARDAESVLSYTLSHIVRMEVAKLREYEEQLRSESEETCRIDWNSLSRRGGRVDQPKRTEFLQLADIAASATFKAFDQDKYGNTERRYLENLHPRLYRRGASALTSYGLKMHPWNDNTKAAYPWVTGLGAHVERL</sequence>
<reference evidence="1" key="1">
    <citation type="submission" date="2022-09" db="EMBL/GenBank/DDBJ databases">
        <title>Whole genome shotgun sequence of Streptomyces albidoflavus NBRC 12854.</title>
        <authorList>
            <person name="Komaki H."/>
            <person name="Tamura T."/>
        </authorList>
    </citation>
    <scope>NUCLEOTIDE SEQUENCE</scope>
    <source>
        <strain evidence="1">NBRC 12854</strain>
    </source>
</reference>
<dbReference type="Proteomes" id="UP001051844">
    <property type="component" value="Unassembled WGS sequence"/>
</dbReference>
<comment type="caution">
    <text evidence="1">The sequence shown here is derived from an EMBL/GenBank/DDBJ whole genome shotgun (WGS) entry which is preliminary data.</text>
</comment>
<protein>
    <submittedName>
        <fullName evidence="1">Uncharacterized protein</fullName>
    </submittedName>
</protein>
<dbReference type="AlphaFoldDB" id="A0AA37C0W1"/>
<name>A0AA37C0W1_9ACTN</name>
<evidence type="ECO:0000313" key="2">
    <source>
        <dbReference type="Proteomes" id="UP001051844"/>
    </source>
</evidence>